<dbReference type="InterPro" id="IPR019734">
    <property type="entry name" value="TPR_rpt"/>
</dbReference>
<keyword evidence="2 3" id="KW-0802">TPR repeat</keyword>
<reference evidence="4 5" key="1">
    <citation type="submission" date="2024-02" db="EMBL/GenBank/DDBJ databases">
        <title>A novel Gemmatimonadota bacterium.</title>
        <authorList>
            <person name="Du Z.-J."/>
            <person name="Ye Y.-Q."/>
        </authorList>
    </citation>
    <scope>NUCLEOTIDE SEQUENCE [LARGE SCALE GENOMIC DNA]</scope>
    <source>
        <strain evidence="4 5">DH-20</strain>
    </source>
</reference>
<dbReference type="Gene3D" id="1.25.40.10">
    <property type="entry name" value="Tetratricopeptide repeat domain"/>
    <property type="match status" value="2"/>
</dbReference>
<dbReference type="PROSITE" id="PS50005">
    <property type="entry name" value="TPR"/>
    <property type="match status" value="3"/>
</dbReference>
<accession>A0ABU9E9M5</accession>
<protein>
    <submittedName>
        <fullName evidence="4">Tetratricopeptide repeat protein</fullName>
    </submittedName>
</protein>
<proteinExistence type="predicted"/>
<evidence type="ECO:0000256" key="2">
    <source>
        <dbReference type="ARBA" id="ARBA00022803"/>
    </source>
</evidence>
<sequence length="366" mass="41815">MTEGFLSSEEYDEQAHRLYDVGDYDGALEMLKEGLALYPNAVELCVGLGYARLAREEFAWARRAFERAMVLDPAHEDAMVGMGEALLRLGHRIEALRLFHRVEQMGFDDDIELMLTMGRALYRDGLYTQARDVFGRAVAARPDSAEAVASLGYALHRLGDDVGSGRQVRRALRIDPDLHEARIYLGHLLYDRGDWEGSLREFERVPPVEHWDALAVWRILELKRALWHMESGDARLAPWEDRLRALEELDDPIDRLLAEIESEVAEKDGLALDPSQLELFSGRAEGGREHRVRSPDGHVYRGSWSAIVRQMRDAAGFGHEPLSAFMRRMAERWHEQSGVDVPFRDPEVFLRAAVEYRLMFLEDGPD</sequence>
<evidence type="ECO:0000256" key="3">
    <source>
        <dbReference type="PROSITE-ProRule" id="PRU00339"/>
    </source>
</evidence>
<keyword evidence="1" id="KW-0677">Repeat</keyword>
<gene>
    <name evidence="4" type="ORF">WI372_10700</name>
</gene>
<dbReference type="RefSeq" id="WP_405275722.1">
    <property type="nucleotide sequence ID" value="NZ_JBBHLI010000005.1"/>
</dbReference>
<dbReference type="EMBL" id="JBBHLI010000005">
    <property type="protein sequence ID" value="MEK9501446.1"/>
    <property type="molecule type" value="Genomic_DNA"/>
</dbReference>
<dbReference type="Proteomes" id="UP001484239">
    <property type="component" value="Unassembled WGS sequence"/>
</dbReference>
<evidence type="ECO:0000313" key="5">
    <source>
        <dbReference type="Proteomes" id="UP001484239"/>
    </source>
</evidence>
<comment type="caution">
    <text evidence="4">The sequence shown here is derived from an EMBL/GenBank/DDBJ whole genome shotgun (WGS) entry which is preliminary data.</text>
</comment>
<organism evidence="4 5">
    <name type="scientific">Gaopeijia maritima</name>
    <dbReference type="NCBI Taxonomy" id="3119007"/>
    <lineage>
        <taxon>Bacteria</taxon>
        <taxon>Pseudomonadati</taxon>
        <taxon>Gemmatimonadota</taxon>
        <taxon>Longimicrobiia</taxon>
        <taxon>Gaopeijiales</taxon>
        <taxon>Gaopeijiaceae</taxon>
        <taxon>Gaopeijia</taxon>
    </lineage>
</organism>
<dbReference type="PANTHER" id="PTHR45586:SF1">
    <property type="entry name" value="LIPOPOLYSACCHARIDE ASSEMBLY PROTEIN B"/>
    <property type="match status" value="1"/>
</dbReference>
<name>A0ABU9E9M5_9BACT</name>
<dbReference type="InterPro" id="IPR051012">
    <property type="entry name" value="CellSynth/LPSAsmb/PSIAsmb"/>
</dbReference>
<feature type="repeat" description="TPR" evidence="3">
    <location>
        <begin position="8"/>
        <end position="41"/>
    </location>
</feature>
<feature type="repeat" description="TPR" evidence="3">
    <location>
        <begin position="111"/>
        <end position="144"/>
    </location>
</feature>
<dbReference type="SUPFAM" id="SSF48452">
    <property type="entry name" value="TPR-like"/>
    <property type="match status" value="1"/>
</dbReference>
<evidence type="ECO:0000256" key="1">
    <source>
        <dbReference type="ARBA" id="ARBA00022737"/>
    </source>
</evidence>
<dbReference type="Pfam" id="PF13432">
    <property type="entry name" value="TPR_16"/>
    <property type="match status" value="2"/>
</dbReference>
<dbReference type="PANTHER" id="PTHR45586">
    <property type="entry name" value="TPR REPEAT-CONTAINING PROTEIN PA4667"/>
    <property type="match status" value="1"/>
</dbReference>
<keyword evidence="5" id="KW-1185">Reference proteome</keyword>
<feature type="repeat" description="TPR" evidence="3">
    <location>
        <begin position="42"/>
        <end position="75"/>
    </location>
</feature>
<dbReference type="SMART" id="SM00028">
    <property type="entry name" value="TPR"/>
    <property type="match status" value="4"/>
</dbReference>
<evidence type="ECO:0000313" key="4">
    <source>
        <dbReference type="EMBL" id="MEK9501446.1"/>
    </source>
</evidence>
<dbReference type="InterPro" id="IPR011990">
    <property type="entry name" value="TPR-like_helical_dom_sf"/>
</dbReference>